<name>A0AAC9IU39_9BURK</name>
<dbReference type="AlphaFoldDB" id="A0AAC9IU39"/>
<evidence type="ECO:0000256" key="1">
    <source>
        <dbReference type="SAM" id="Phobius"/>
    </source>
</evidence>
<keyword evidence="1" id="KW-0472">Membrane</keyword>
<dbReference type="RefSeq" id="WP_071539733.1">
    <property type="nucleotide sequence ID" value="NZ_CP015016.1"/>
</dbReference>
<dbReference type="Proteomes" id="UP000182060">
    <property type="component" value="Chromosome"/>
</dbReference>
<reference evidence="2" key="1">
    <citation type="journal article" date="2017" name="Appl. Environ. Microbiol.">
        <title>Microdiversification of a pelagic Polynucleobacter species is mainly driven by acquisition of genomic islands from a partially interspecific gene pool.</title>
        <authorList>
            <person name="Hoetzinger M."/>
            <person name="Hahn M.W."/>
            <person name="Jezberova J."/>
            <person name="Schmidt J."/>
            <person name="Koll U."/>
        </authorList>
    </citation>
    <scope>NUCLEOTIDE SEQUENCE</scope>
    <source>
        <strain evidence="2">MWH-RechtKol4</strain>
    </source>
</reference>
<accession>A0AAC9IU39</accession>
<proteinExistence type="predicted"/>
<evidence type="ECO:0000313" key="3">
    <source>
        <dbReference type="Proteomes" id="UP000182060"/>
    </source>
</evidence>
<gene>
    <name evidence="2" type="ORF">AOC25_10260</name>
</gene>
<evidence type="ECO:0000313" key="2">
    <source>
        <dbReference type="EMBL" id="APC01970.1"/>
    </source>
</evidence>
<keyword evidence="1" id="KW-1133">Transmembrane helix</keyword>
<sequence length="165" mass="19203">MPFDYKSFIEEITILVDEAKNFQVADRHYQSESFRKWKHKTADLINQIGRQRYSINSNLQMRQFHAGGYSLLSESEQQEIFNRDLADSINELNLVIEQYQKYGDPRATKKSSETITTTIKIQIPEKVTLRWLIDNLPIKVWLWFGGLLFTSAALGFGLRSLLIGQ</sequence>
<keyword evidence="1" id="KW-0812">Transmembrane</keyword>
<protein>
    <submittedName>
        <fullName evidence="2">Uncharacterized protein</fullName>
    </submittedName>
</protein>
<feature type="transmembrane region" description="Helical" evidence="1">
    <location>
        <begin position="140"/>
        <end position="162"/>
    </location>
</feature>
<organism evidence="2 3">
    <name type="scientific">Polynucleobacter asymbioticus</name>
    <dbReference type="NCBI Taxonomy" id="576611"/>
    <lineage>
        <taxon>Bacteria</taxon>
        <taxon>Pseudomonadati</taxon>
        <taxon>Pseudomonadota</taxon>
        <taxon>Betaproteobacteria</taxon>
        <taxon>Burkholderiales</taxon>
        <taxon>Burkholderiaceae</taxon>
        <taxon>Polynucleobacter</taxon>
    </lineage>
</organism>
<dbReference type="EMBL" id="CP015017">
    <property type="protein sequence ID" value="APC01970.1"/>
    <property type="molecule type" value="Genomic_DNA"/>
</dbReference>